<evidence type="ECO:0000256" key="2">
    <source>
        <dbReference type="ARBA" id="ARBA00013194"/>
    </source>
</evidence>
<comment type="caution">
    <text evidence="8">The sequence shown here is derived from an EMBL/GenBank/DDBJ whole genome shotgun (WGS) entry which is preliminary data.</text>
</comment>
<proteinExistence type="predicted"/>
<evidence type="ECO:0000313" key="9">
    <source>
        <dbReference type="Proteomes" id="UP001530377"/>
    </source>
</evidence>
<sequence>MMMMMMMNVATIILSVLFVVLPNASGFANINNAMRPVSYHPHRSSSSLGPTSIRHVVRPCDGVGGVGGGLESNAPYNKNANYPPSSSGCHRRREAIARGCRIAAVVAAFATASNPAVTRADIEGVVTIPQSSAPPTSTASNIDGKSVTLFKTRSGLQYIDIIEGDGPYPKYGNFVSIAYRAYIKLPDARGESYKLDEFDSDRGYLIKHGNGRTVPGLDEGLHTMRVGGKRRIIVPPKLGYVTSGLGPIPVGPYGRWKLNRLIDRMVELGGGNVIFDVEVKSIIEDEADQGYYTDESLSPEDFDTLRRNIEASQQAARASRET</sequence>
<dbReference type="SUPFAM" id="SSF54534">
    <property type="entry name" value="FKBP-like"/>
    <property type="match status" value="1"/>
</dbReference>
<dbReference type="EC" id="5.2.1.8" evidence="2 5"/>
<dbReference type="InterPro" id="IPR001179">
    <property type="entry name" value="PPIase_FKBP_dom"/>
</dbReference>
<accession>A0ABD3SCM8</accession>
<dbReference type="Pfam" id="PF00254">
    <property type="entry name" value="FKBP_C"/>
    <property type="match status" value="1"/>
</dbReference>
<feature type="domain" description="PPIase FKBP-type" evidence="7">
    <location>
        <begin position="172"/>
        <end position="283"/>
    </location>
</feature>
<keyword evidence="9" id="KW-1185">Reference proteome</keyword>
<dbReference type="Proteomes" id="UP001530377">
    <property type="component" value="Unassembled WGS sequence"/>
</dbReference>
<comment type="catalytic activity">
    <reaction evidence="1 5">
        <text>[protein]-peptidylproline (omega=180) = [protein]-peptidylproline (omega=0)</text>
        <dbReference type="Rhea" id="RHEA:16237"/>
        <dbReference type="Rhea" id="RHEA-COMP:10747"/>
        <dbReference type="Rhea" id="RHEA-COMP:10748"/>
        <dbReference type="ChEBI" id="CHEBI:83833"/>
        <dbReference type="ChEBI" id="CHEBI:83834"/>
        <dbReference type="EC" id="5.2.1.8"/>
    </reaction>
</comment>
<evidence type="ECO:0000313" key="8">
    <source>
        <dbReference type="EMBL" id="KAL3822082.1"/>
    </source>
</evidence>
<dbReference type="Gene3D" id="3.10.50.40">
    <property type="match status" value="1"/>
</dbReference>
<organism evidence="8 9">
    <name type="scientific">Cyclostephanos tholiformis</name>
    <dbReference type="NCBI Taxonomy" id="382380"/>
    <lineage>
        <taxon>Eukaryota</taxon>
        <taxon>Sar</taxon>
        <taxon>Stramenopiles</taxon>
        <taxon>Ochrophyta</taxon>
        <taxon>Bacillariophyta</taxon>
        <taxon>Coscinodiscophyceae</taxon>
        <taxon>Thalassiosirophycidae</taxon>
        <taxon>Stephanodiscales</taxon>
        <taxon>Stephanodiscaceae</taxon>
        <taxon>Cyclostephanos</taxon>
    </lineage>
</organism>
<keyword evidence="3 5" id="KW-0697">Rotamase</keyword>
<keyword evidence="6" id="KW-0732">Signal</keyword>
<evidence type="ECO:0000256" key="4">
    <source>
        <dbReference type="ARBA" id="ARBA00023235"/>
    </source>
</evidence>
<evidence type="ECO:0000259" key="7">
    <source>
        <dbReference type="PROSITE" id="PS50059"/>
    </source>
</evidence>
<reference evidence="8 9" key="1">
    <citation type="submission" date="2024-10" db="EMBL/GenBank/DDBJ databases">
        <title>Updated reference genomes for cyclostephanoid diatoms.</title>
        <authorList>
            <person name="Roberts W.R."/>
            <person name="Alverson A.J."/>
        </authorList>
    </citation>
    <scope>NUCLEOTIDE SEQUENCE [LARGE SCALE GENOMIC DNA]</scope>
    <source>
        <strain evidence="8 9">AJA228-03</strain>
    </source>
</reference>
<dbReference type="AlphaFoldDB" id="A0ABD3SCM8"/>
<gene>
    <name evidence="8" type="ORF">ACHAXA_000150</name>
</gene>
<evidence type="ECO:0000256" key="1">
    <source>
        <dbReference type="ARBA" id="ARBA00000971"/>
    </source>
</evidence>
<evidence type="ECO:0000256" key="6">
    <source>
        <dbReference type="SAM" id="SignalP"/>
    </source>
</evidence>
<dbReference type="PANTHER" id="PTHR43811:SF19">
    <property type="entry name" value="39 KDA FK506-BINDING NUCLEAR PROTEIN"/>
    <property type="match status" value="1"/>
</dbReference>
<protein>
    <recommendedName>
        <fullName evidence="2 5">peptidylprolyl isomerase</fullName>
        <ecNumber evidence="2 5">5.2.1.8</ecNumber>
    </recommendedName>
</protein>
<name>A0ABD3SCM8_9STRA</name>
<keyword evidence="4 5" id="KW-0413">Isomerase</keyword>
<dbReference type="EMBL" id="JALLPB020000075">
    <property type="protein sequence ID" value="KAL3822082.1"/>
    <property type="molecule type" value="Genomic_DNA"/>
</dbReference>
<feature type="chain" id="PRO_5044774879" description="peptidylprolyl isomerase" evidence="6">
    <location>
        <begin position="27"/>
        <end position="322"/>
    </location>
</feature>
<dbReference type="GO" id="GO:0003755">
    <property type="term" value="F:peptidyl-prolyl cis-trans isomerase activity"/>
    <property type="evidence" value="ECO:0007669"/>
    <property type="project" value="UniProtKB-KW"/>
</dbReference>
<dbReference type="PANTHER" id="PTHR43811">
    <property type="entry name" value="FKBP-TYPE PEPTIDYL-PROLYL CIS-TRANS ISOMERASE FKPA"/>
    <property type="match status" value="1"/>
</dbReference>
<dbReference type="InterPro" id="IPR046357">
    <property type="entry name" value="PPIase_dom_sf"/>
</dbReference>
<feature type="signal peptide" evidence="6">
    <location>
        <begin position="1"/>
        <end position="26"/>
    </location>
</feature>
<evidence type="ECO:0000256" key="3">
    <source>
        <dbReference type="ARBA" id="ARBA00023110"/>
    </source>
</evidence>
<evidence type="ECO:0000256" key="5">
    <source>
        <dbReference type="PROSITE-ProRule" id="PRU00277"/>
    </source>
</evidence>
<dbReference type="PROSITE" id="PS50059">
    <property type="entry name" value="FKBP_PPIASE"/>
    <property type="match status" value="1"/>
</dbReference>